<evidence type="ECO:0000313" key="3">
    <source>
        <dbReference type="Proteomes" id="UP001234581"/>
    </source>
</evidence>
<name>A0AAD7XTU6_9FUNG</name>
<evidence type="ECO:0000313" key="2">
    <source>
        <dbReference type="EMBL" id="KAJ8656809.1"/>
    </source>
</evidence>
<evidence type="ECO:0000256" key="1">
    <source>
        <dbReference type="SAM" id="SignalP"/>
    </source>
</evidence>
<accession>A0AAD7XTU6</accession>
<feature type="chain" id="PRO_5042229837" evidence="1">
    <location>
        <begin position="24"/>
        <end position="126"/>
    </location>
</feature>
<sequence>MRNVALYLFALVCLILHIQLVQAEDYPKPFQEIYVGYQEHVCYNASKYTANDTVTFFFDEDRSSNVAHGPATKGCFTYIVPQGALTPPGRNSSTLLGVVRRNFYLWEVIGFPVRVVEPPRNETDSS</sequence>
<proteinExistence type="predicted"/>
<comment type="caution">
    <text evidence="2">The sequence shown here is derived from an EMBL/GenBank/DDBJ whole genome shotgun (WGS) entry which is preliminary data.</text>
</comment>
<protein>
    <submittedName>
        <fullName evidence="2">Uncharacterized protein</fullName>
    </submittedName>
</protein>
<keyword evidence="1" id="KW-0732">Signal</keyword>
<reference evidence="2 3" key="1">
    <citation type="submission" date="2023-03" db="EMBL/GenBank/DDBJ databases">
        <title>Genome sequence of Lichtheimia ornata CBS 291.66.</title>
        <authorList>
            <person name="Mohabir J.T."/>
            <person name="Shea T.P."/>
            <person name="Kurbessoian T."/>
            <person name="Berby B."/>
            <person name="Fontaine J."/>
            <person name="Livny J."/>
            <person name="Gnirke A."/>
            <person name="Stajich J.E."/>
            <person name="Cuomo C.A."/>
        </authorList>
    </citation>
    <scope>NUCLEOTIDE SEQUENCE [LARGE SCALE GENOMIC DNA]</scope>
    <source>
        <strain evidence="2">CBS 291.66</strain>
    </source>
</reference>
<organism evidence="2 3">
    <name type="scientific">Lichtheimia ornata</name>
    <dbReference type="NCBI Taxonomy" id="688661"/>
    <lineage>
        <taxon>Eukaryota</taxon>
        <taxon>Fungi</taxon>
        <taxon>Fungi incertae sedis</taxon>
        <taxon>Mucoromycota</taxon>
        <taxon>Mucoromycotina</taxon>
        <taxon>Mucoromycetes</taxon>
        <taxon>Mucorales</taxon>
        <taxon>Lichtheimiaceae</taxon>
        <taxon>Lichtheimia</taxon>
    </lineage>
</organism>
<dbReference type="EMBL" id="JARTCD010000036">
    <property type="protein sequence ID" value="KAJ8656809.1"/>
    <property type="molecule type" value="Genomic_DNA"/>
</dbReference>
<dbReference type="AlphaFoldDB" id="A0AAD7XTU6"/>
<gene>
    <name evidence="2" type="ORF">O0I10_007406</name>
</gene>
<keyword evidence="3" id="KW-1185">Reference proteome</keyword>
<dbReference type="GeneID" id="83214815"/>
<dbReference type="Proteomes" id="UP001234581">
    <property type="component" value="Unassembled WGS sequence"/>
</dbReference>
<feature type="signal peptide" evidence="1">
    <location>
        <begin position="1"/>
        <end position="23"/>
    </location>
</feature>
<dbReference type="RefSeq" id="XP_058341722.1">
    <property type="nucleotide sequence ID" value="XM_058487422.1"/>
</dbReference>